<feature type="region of interest" description="Disordered" evidence="7">
    <location>
        <begin position="1092"/>
        <end position="1111"/>
    </location>
</feature>
<dbReference type="Pfam" id="PF00078">
    <property type="entry name" value="RVT_1"/>
    <property type="match status" value="1"/>
</dbReference>
<dbReference type="GO" id="GO:0016787">
    <property type="term" value="F:hydrolase activity"/>
    <property type="evidence" value="ECO:0007669"/>
    <property type="project" value="UniProtKB-KW"/>
</dbReference>
<dbReference type="PANTHER" id="PTHR37984">
    <property type="entry name" value="PROTEIN CBG26694"/>
    <property type="match status" value="1"/>
</dbReference>
<organism evidence="9 10">
    <name type="scientific">Aspergillus sclerotialis</name>
    <dbReference type="NCBI Taxonomy" id="2070753"/>
    <lineage>
        <taxon>Eukaryota</taxon>
        <taxon>Fungi</taxon>
        <taxon>Dikarya</taxon>
        <taxon>Ascomycota</taxon>
        <taxon>Pezizomycotina</taxon>
        <taxon>Eurotiomycetes</taxon>
        <taxon>Eurotiomycetidae</taxon>
        <taxon>Eurotiales</taxon>
        <taxon>Aspergillaceae</taxon>
        <taxon>Aspergillus</taxon>
        <taxon>Aspergillus subgen. Polypaecilum</taxon>
    </lineage>
</organism>
<evidence type="ECO:0000313" key="9">
    <source>
        <dbReference type="EMBL" id="RJE17540.1"/>
    </source>
</evidence>
<keyword evidence="3" id="KW-0540">Nuclease</keyword>
<dbReference type="AlphaFoldDB" id="A0A3A2Z470"/>
<dbReference type="EMBL" id="MVGC01000857">
    <property type="protein sequence ID" value="RJE17540.1"/>
    <property type="molecule type" value="Genomic_DNA"/>
</dbReference>
<evidence type="ECO:0000256" key="5">
    <source>
        <dbReference type="ARBA" id="ARBA00022801"/>
    </source>
</evidence>
<dbReference type="Gene3D" id="3.30.70.270">
    <property type="match status" value="2"/>
</dbReference>
<evidence type="ECO:0000256" key="3">
    <source>
        <dbReference type="ARBA" id="ARBA00022722"/>
    </source>
</evidence>
<keyword evidence="5" id="KW-0378">Hydrolase</keyword>
<evidence type="ECO:0000256" key="2">
    <source>
        <dbReference type="ARBA" id="ARBA00022695"/>
    </source>
</evidence>
<dbReference type="Proteomes" id="UP000266188">
    <property type="component" value="Unassembled WGS sequence"/>
</dbReference>
<evidence type="ECO:0000256" key="1">
    <source>
        <dbReference type="ARBA" id="ARBA00022679"/>
    </source>
</evidence>
<dbReference type="FunFam" id="3.30.70.270:FF:000020">
    <property type="entry name" value="Transposon Tf2-6 polyprotein-like Protein"/>
    <property type="match status" value="1"/>
</dbReference>
<dbReference type="OrthoDB" id="4488294at2759"/>
<comment type="caution">
    <text evidence="9">The sequence shown here is derived from an EMBL/GenBank/DDBJ whole genome shotgun (WGS) entry which is preliminary data.</text>
</comment>
<evidence type="ECO:0000313" key="10">
    <source>
        <dbReference type="Proteomes" id="UP000266188"/>
    </source>
</evidence>
<dbReference type="Pfam" id="PF17917">
    <property type="entry name" value="RT_RNaseH"/>
    <property type="match status" value="1"/>
</dbReference>
<gene>
    <name evidence="9" type="ORF">PHISCL_10123</name>
</gene>
<dbReference type="PROSITE" id="PS50878">
    <property type="entry name" value="RT_POL"/>
    <property type="match status" value="1"/>
</dbReference>
<dbReference type="GO" id="GO:0003964">
    <property type="term" value="F:RNA-directed DNA polymerase activity"/>
    <property type="evidence" value="ECO:0007669"/>
    <property type="project" value="UniProtKB-KW"/>
</dbReference>
<name>A0A3A2Z470_9EURO</name>
<protein>
    <submittedName>
        <fullName evidence="9">To reverse transcriptase</fullName>
    </submittedName>
</protein>
<proteinExistence type="predicted"/>
<dbReference type="CDD" id="cd09274">
    <property type="entry name" value="RNase_HI_RT_Ty3"/>
    <property type="match status" value="1"/>
</dbReference>
<feature type="region of interest" description="Disordered" evidence="7">
    <location>
        <begin position="270"/>
        <end position="309"/>
    </location>
</feature>
<dbReference type="InterPro" id="IPR050951">
    <property type="entry name" value="Retrovirus_Pol_polyprotein"/>
</dbReference>
<keyword evidence="6 9" id="KW-0695">RNA-directed DNA polymerase</keyword>
<feature type="compositionally biased region" description="Basic and acidic residues" evidence="7">
    <location>
        <begin position="1094"/>
        <end position="1104"/>
    </location>
</feature>
<evidence type="ECO:0000256" key="6">
    <source>
        <dbReference type="ARBA" id="ARBA00022918"/>
    </source>
</evidence>
<dbReference type="InterPro" id="IPR043502">
    <property type="entry name" value="DNA/RNA_pol_sf"/>
</dbReference>
<dbReference type="SUPFAM" id="SSF56672">
    <property type="entry name" value="DNA/RNA polymerases"/>
    <property type="match status" value="1"/>
</dbReference>
<reference evidence="10" key="1">
    <citation type="submission" date="2017-02" db="EMBL/GenBank/DDBJ databases">
        <authorList>
            <person name="Tafer H."/>
            <person name="Lopandic K."/>
        </authorList>
    </citation>
    <scope>NUCLEOTIDE SEQUENCE [LARGE SCALE GENOMIC DNA]</scope>
    <source>
        <strain evidence="10">CBS 366.77</strain>
    </source>
</reference>
<feature type="region of interest" description="Disordered" evidence="7">
    <location>
        <begin position="1"/>
        <end position="39"/>
    </location>
</feature>
<feature type="non-terminal residue" evidence="9">
    <location>
        <position position="1111"/>
    </location>
</feature>
<dbReference type="InterPro" id="IPR041373">
    <property type="entry name" value="RT_RNaseH"/>
</dbReference>
<dbReference type="InterPro" id="IPR043128">
    <property type="entry name" value="Rev_trsase/Diguanyl_cyclase"/>
</dbReference>
<evidence type="ECO:0000256" key="7">
    <source>
        <dbReference type="SAM" id="MobiDB-lite"/>
    </source>
</evidence>
<dbReference type="GO" id="GO:0004519">
    <property type="term" value="F:endonuclease activity"/>
    <property type="evidence" value="ECO:0007669"/>
    <property type="project" value="UniProtKB-KW"/>
</dbReference>
<dbReference type="Gene3D" id="3.10.10.10">
    <property type="entry name" value="HIV Type 1 Reverse Transcriptase, subunit A, domain 1"/>
    <property type="match status" value="1"/>
</dbReference>
<feature type="domain" description="Reverse transcriptase" evidence="8">
    <location>
        <begin position="576"/>
        <end position="755"/>
    </location>
</feature>
<sequence>MPPSQEDLSEEGRDPTGSSSTCPLNAHTPPPTSEDLERLQQEVQRWEDYKAIQQKILQLQRESKALHHKLPSEGYRKSASRSPDHKSEIKIKDIPLFSLEFTLQRRDDWLADLRRTFEGAPWKYRMDNQKILAALAHMTSICRQRWNRHVDEKAVTESRESIETWLYFREWTLSLLRNTATLQPDVMKQMERAHQRFGQDPREFHAYLDTLEQHFPRGTEEERVLRYFAKLQSELQKYIQEHRIALPATREEMVTIATHYWNLASYGRKRKSGSWDNHELNSRKKNPQKFKRYDQESSPKQSRTAGNKGAICTYQAYKRKAGKNQRVGIKSPTPALHPQVETATRFTVPIRFKNDIETHADLDSCAEVDIVGYQFAKQHKLQQAKATAPMLEAVNQLDTPSYGVWKVPFSITDSRGTTKYIERSCVAINRDSSLDGSPILLSMTTLRAYHIHLSPYNYQWWFETPSFELVNGYKFMKTCRNYAYVYTITKLPEEIWLPDESDADSNEREVNQDGLPTEFQDFRDVFSSTQAATIPPCRATDHAITLIDGESPPWGPIYPLSQKELATLRQYLDEFIAAGRIRPSKSPAGAPIIFVPKKDGGLRLCVDYRGLNKITVKNRYPLPLISEILDRLSGSKFFTKIDLKDAYYRIRIREEDQWKTAFRTRYGHFEFVVMPMGLTNAPATFQNYINTALYDILDQFCIVYLDDILIFSPDKDSHTDHVRQVLERLRKADLYAKPSKCSFYQNHVEFLGYIVSRDGISMDQRRVNDIIAWEEPQSYHDVQVFLGFCNFYRRFIYNYSRIALPLTNLLRGSKDGKKPGRLKFTLQEKLAFRRLIAAFQAAPLLRHFDPEKHIRLETDASNNGMAGIMSQPDDKGVYHPIAFWSKKFSGAELNYGTPDQELFAIVWSFKQWRHYLEGAQYPIEVFSDHANLQSFMRQPKINGRQARWCLYLTPFEFIIKHRPGKLNPADGPSRKWATRDQVDSDGISAPIRERIAAVKSLQIRDLWAKKTHDNSYYCFQSRTGTRPPDTRMALSSRRAGIKSADWAVWDELSSDQALSRVVVQQACATENIYEDEANEDLKTLIYRLQAEDPETNRRKSDVKQKTKRTKG</sequence>
<dbReference type="InterPro" id="IPR000477">
    <property type="entry name" value="RT_dom"/>
</dbReference>
<keyword evidence="2" id="KW-0548">Nucleotidyltransferase</keyword>
<keyword evidence="4" id="KW-0255">Endonuclease</keyword>
<dbReference type="CDD" id="cd01647">
    <property type="entry name" value="RT_LTR"/>
    <property type="match status" value="1"/>
</dbReference>
<evidence type="ECO:0000256" key="4">
    <source>
        <dbReference type="ARBA" id="ARBA00022759"/>
    </source>
</evidence>
<keyword evidence="10" id="KW-1185">Reference proteome</keyword>
<accession>A0A3A2Z470</accession>
<dbReference type="PANTHER" id="PTHR37984:SF5">
    <property type="entry name" value="PROTEIN NYNRIN-LIKE"/>
    <property type="match status" value="1"/>
</dbReference>
<evidence type="ECO:0000259" key="8">
    <source>
        <dbReference type="PROSITE" id="PS50878"/>
    </source>
</evidence>
<dbReference type="STRING" id="2070753.A0A3A2Z470"/>
<keyword evidence="1" id="KW-0808">Transferase</keyword>